<gene>
    <name evidence="1" type="ORF">CYQ91_23760</name>
    <name evidence="2" type="ORF">CYQ91_23765</name>
</gene>
<sequence length="60" mass="7066">MATWDKTKYEVTCECGKKYSVIRYEQPMREKGRFTCNGCGKELERWNGAVDYTFTEIEGQ</sequence>
<dbReference type="AlphaFoldDB" id="A0AAX1XFZ1"/>
<dbReference type="Proteomes" id="UP000283878">
    <property type="component" value="Unassembled WGS sequence"/>
</dbReference>
<evidence type="ECO:0000313" key="3">
    <source>
        <dbReference type="Proteomes" id="UP000283878"/>
    </source>
</evidence>
<dbReference type="RefSeq" id="WP_069527882.1">
    <property type="nucleotide sequence ID" value="NZ_JAMQQJ010000036.1"/>
</dbReference>
<reference evidence="2 3" key="2">
    <citation type="journal article" date="2018" name="AMB Express">
        <title>Occurrence and significance of pathogenicity and fitness islands in environmental vibrios.</title>
        <authorList>
            <person name="Klein S."/>
            <person name="Pipes S."/>
            <person name="Lovell C.R."/>
        </authorList>
    </citation>
    <scope>NUCLEOTIDE SEQUENCE [LARGE SCALE GENOMIC DNA]</scope>
    <source>
        <strain evidence="2 3">JBS-8-11-1</strain>
    </source>
</reference>
<reference evidence="2" key="1">
    <citation type="submission" date="2017-12" db="EMBL/GenBank/DDBJ databases">
        <authorList>
            <person name="Pipes S.E."/>
            <person name="Lovell C.R."/>
        </authorList>
    </citation>
    <scope>NUCLEOTIDE SEQUENCE</scope>
    <source>
        <strain evidence="2">JBS-8-11-1</strain>
    </source>
</reference>
<protein>
    <submittedName>
        <fullName evidence="2">Uncharacterized protein</fullName>
    </submittedName>
</protein>
<proteinExistence type="predicted"/>
<name>A0AAX1XFZ1_9VIBR</name>
<accession>A0AAX1XFZ1</accession>
<evidence type="ECO:0000313" key="2">
    <source>
        <dbReference type="EMBL" id="RPB32331.1"/>
    </source>
</evidence>
<comment type="caution">
    <text evidence="2">The sequence shown here is derived from an EMBL/GenBank/DDBJ whole genome shotgun (WGS) entry which is preliminary data.</text>
</comment>
<evidence type="ECO:0000313" key="1">
    <source>
        <dbReference type="EMBL" id="RPB32330.1"/>
    </source>
</evidence>
<organism evidence="2 3">
    <name type="scientific">Vibrio diabolicus</name>
    <dbReference type="NCBI Taxonomy" id="50719"/>
    <lineage>
        <taxon>Bacteria</taxon>
        <taxon>Pseudomonadati</taxon>
        <taxon>Pseudomonadota</taxon>
        <taxon>Gammaproteobacteria</taxon>
        <taxon>Vibrionales</taxon>
        <taxon>Vibrionaceae</taxon>
        <taxon>Vibrio</taxon>
        <taxon>Vibrio diabolicus subgroup</taxon>
    </lineage>
</organism>
<dbReference type="EMBL" id="PKPZ01000036">
    <property type="protein sequence ID" value="RPB32331.1"/>
    <property type="molecule type" value="Genomic_DNA"/>
</dbReference>
<dbReference type="EMBL" id="PKPZ01000036">
    <property type="protein sequence ID" value="RPB32330.1"/>
    <property type="molecule type" value="Genomic_DNA"/>
</dbReference>